<feature type="region of interest" description="Disordered" evidence="1">
    <location>
        <begin position="59"/>
        <end position="96"/>
    </location>
</feature>
<protein>
    <submittedName>
        <fullName evidence="3">Uncharacterized protein</fullName>
    </submittedName>
</protein>
<keyword evidence="2" id="KW-0812">Transmembrane</keyword>
<accession>A0AAV3RPN3</accession>
<feature type="transmembrane region" description="Helical" evidence="2">
    <location>
        <begin position="35"/>
        <end position="55"/>
    </location>
</feature>
<reference evidence="3 4" key="1">
    <citation type="submission" date="2024-01" db="EMBL/GenBank/DDBJ databases">
        <title>The complete chloroplast genome sequence of Lithospermum erythrorhizon: insights into the phylogenetic relationship among Boraginaceae species and the maternal lineages of purple gromwells.</title>
        <authorList>
            <person name="Okada T."/>
            <person name="Watanabe K."/>
        </authorList>
    </citation>
    <scope>NUCLEOTIDE SEQUENCE [LARGE SCALE GENOMIC DNA]</scope>
</reference>
<gene>
    <name evidence="3" type="ORF">LIER_31020</name>
</gene>
<keyword evidence="4" id="KW-1185">Reference proteome</keyword>
<name>A0AAV3RPN3_LITER</name>
<organism evidence="3 4">
    <name type="scientific">Lithospermum erythrorhizon</name>
    <name type="common">Purple gromwell</name>
    <name type="synonym">Lithospermum officinale var. erythrorhizon</name>
    <dbReference type="NCBI Taxonomy" id="34254"/>
    <lineage>
        <taxon>Eukaryota</taxon>
        <taxon>Viridiplantae</taxon>
        <taxon>Streptophyta</taxon>
        <taxon>Embryophyta</taxon>
        <taxon>Tracheophyta</taxon>
        <taxon>Spermatophyta</taxon>
        <taxon>Magnoliopsida</taxon>
        <taxon>eudicotyledons</taxon>
        <taxon>Gunneridae</taxon>
        <taxon>Pentapetalae</taxon>
        <taxon>asterids</taxon>
        <taxon>lamiids</taxon>
        <taxon>Boraginales</taxon>
        <taxon>Boraginaceae</taxon>
        <taxon>Boraginoideae</taxon>
        <taxon>Lithospermeae</taxon>
        <taxon>Lithospermum</taxon>
    </lineage>
</organism>
<proteinExistence type="predicted"/>
<feature type="compositionally biased region" description="Low complexity" evidence="1">
    <location>
        <begin position="63"/>
        <end position="74"/>
    </location>
</feature>
<dbReference type="Proteomes" id="UP001454036">
    <property type="component" value="Unassembled WGS sequence"/>
</dbReference>
<evidence type="ECO:0000256" key="2">
    <source>
        <dbReference type="SAM" id="Phobius"/>
    </source>
</evidence>
<comment type="caution">
    <text evidence="3">The sequence shown here is derived from an EMBL/GenBank/DDBJ whole genome shotgun (WGS) entry which is preliminary data.</text>
</comment>
<evidence type="ECO:0000256" key="1">
    <source>
        <dbReference type="SAM" id="MobiDB-lite"/>
    </source>
</evidence>
<dbReference type="EMBL" id="BAABME010011363">
    <property type="protein sequence ID" value="GAA0183643.1"/>
    <property type="molecule type" value="Genomic_DNA"/>
</dbReference>
<keyword evidence="2" id="KW-1133">Transmembrane helix</keyword>
<feature type="compositionally biased region" description="Low complexity" evidence="1">
    <location>
        <begin position="125"/>
        <end position="135"/>
    </location>
</feature>
<keyword evidence="2" id="KW-0472">Membrane</keyword>
<evidence type="ECO:0000313" key="4">
    <source>
        <dbReference type="Proteomes" id="UP001454036"/>
    </source>
</evidence>
<feature type="region of interest" description="Disordered" evidence="1">
    <location>
        <begin position="125"/>
        <end position="163"/>
    </location>
</feature>
<dbReference type="AlphaFoldDB" id="A0AAV3RPN3"/>
<evidence type="ECO:0000313" key="3">
    <source>
        <dbReference type="EMBL" id="GAA0183643.1"/>
    </source>
</evidence>
<sequence>MHHAPDGVKSAVVRSSLEEEDVTGPLMRRYSPFPVLSFFVQPLMAFLITLVAHFMPSNPTENPSSGIPSGTSPGAQSGMGKFPKGSGGDTLSTLVPPQEHGERFVALLVPTSDYTVVPLKSLSLSLSPRSPAEPSVSSKRKGSPPEPGLKDLKKHKVQEERTLRHRLKALTRDYDSLKERYAANVCKTDSLLAEGCESREELFPT</sequence>